<dbReference type="Gene3D" id="1.10.10.60">
    <property type="entry name" value="Homeodomain-like"/>
    <property type="match status" value="2"/>
</dbReference>
<dbReference type="Pfam" id="PF12833">
    <property type="entry name" value="HTH_18"/>
    <property type="match status" value="1"/>
</dbReference>
<evidence type="ECO:0000256" key="3">
    <source>
        <dbReference type="ARBA" id="ARBA00023159"/>
    </source>
</evidence>
<dbReference type="InterPro" id="IPR009057">
    <property type="entry name" value="Homeodomain-like_sf"/>
</dbReference>
<gene>
    <name evidence="6" type="ORF">QJS35_27910</name>
</gene>
<feature type="domain" description="HTH araC/xylS-type" evidence="5">
    <location>
        <begin position="166"/>
        <end position="264"/>
    </location>
</feature>
<dbReference type="SUPFAM" id="SSF51215">
    <property type="entry name" value="Regulatory protein AraC"/>
    <property type="match status" value="1"/>
</dbReference>
<protein>
    <submittedName>
        <fullName evidence="6">AraC family transcriptional regulator</fullName>
    </submittedName>
</protein>
<evidence type="ECO:0000256" key="4">
    <source>
        <dbReference type="ARBA" id="ARBA00023163"/>
    </source>
</evidence>
<dbReference type="EMBL" id="JASKHM010000019">
    <property type="protein sequence ID" value="MEQ4486213.1"/>
    <property type="molecule type" value="Genomic_DNA"/>
</dbReference>
<keyword evidence="4" id="KW-0804">Transcription</keyword>
<proteinExistence type="predicted"/>
<reference evidence="6 7" key="1">
    <citation type="journal article" date="2023" name="Genome Announc.">
        <title>Pan-Genome Analyses of the Genus Cohnella and Proposal of the Novel Species Cohnella silvisoli sp. nov., Isolated from Forest Soil.</title>
        <authorList>
            <person name="Wang C."/>
            <person name="Mao L."/>
            <person name="Bao G."/>
            <person name="Zhu H."/>
        </authorList>
    </citation>
    <scope>NUCLEOTIDE SEQUENCE [LARGE SCALE GENOMIC DNA]</scope>
    <source>
        <strain evidence="6 7">NL03-T5-1</strain>
    </source>
</reference>
<accession>A0ABV1L1T0</accession>
<dbReference type="SUPFAM" id="SSF46689">
    <property type="entry name" value="Homeodomain-like"/>
    <property type="match status" value="2"/>
</dbReference>
<dbReference type="Proteomes" id="UP001493487">
    <property type="component" value="Unassembled WGS sequence"/>
</dbReference>
<dbReference type="InterPro" id="IPR050204">
    <property type="entry name" value="AraC_XylS_family_regulators"/>
</dbReference>
<keyword evidence="2" id="KW-0238">DNA-binding</keyword>
<dbReference type="PANTHER" id="PTHR46796">
    <property type="entry name" value="HTH-TYPE TRANSCRIPTIONAL ACTIVATOR RHAS-RELATED"/>
    <property type="match status" value="1"/>
</dbReference>
<keyword evidence="7" id="KW-1185">Reference proteome</keyword>
<evidence type="ECO:0000256" key="2">
    <source>
        <dbReference type="ARBA" id="ARBA00023125"/>
    </source>
</evidence>
<dbReference type="PROSITE" id="PS00041">
    <property type="entry name" value="HTH_ARAC_FAMILY_1"/>
    <property type="match status" value="1"/>
</dbReference>
<evidence type="ECO:0000256" key="1">
    <source>
        <dbReference type="ARBA" id="ARBA00023015"/>
    </source>
</evidence>
<dbReference type="SMART" id="SM00342">
    <property type="entry name" value="HTH_ARAC"/>
    <property type="match status" value="1"/>
</dbReference>
<name>A0ABV1L1T0_9BACL</name>
<keyword evidence="3" id="KW-0010">Activator</keyword>
<dbReference type="RefSeq" id="WP_232189144.1">
    <property type="nucleotide sequence ID" value="NZ_JAIOAP010000018.1"/>
</dbReference>
<evidence type="ECO:0000313" key="6">
    <source>
        <dbReference type="EMBL" id="MEQ4486213.1"/>
    </source>
</evidence>
<dbReference type="PROSITE" id="PS01124">
    <property type="entry name" value="HTH_ARAC_FAMILY_2"/>
    <property type="match status" value="1"/>
</dbReference>
<dbReference type="InterPro" id="IPR037923">
    <property type="entry name" value="HTH-like"/>
</dbReference>
<evidence type="ECO:0000313" key="7">
    <source>
        <dbReference type="Proteomes" id="UP001493487"/>
    </source>
</evidence>
<keyword evidence="1" id="KW-0805">Transcription regulation</keyword>
<sequence length="272" mass="31521">MSSSERAFPAFQIMKVSPGTIMYAPGSQLGPRIQRGWQLFLLDAGTTKLWIDSVCHTVLPGQVVLLKSKHSEKFEFDPHEETWHRWVTVDVLQIDETTEQQFRQLPFSLPISEEMSRLLNQMIALKFKESPENEMLLLSLGMASLYLYAAEAARQKRDGHENPAVFMAKRLIQNKFDEELDLSSLAEASNVTNEHLIRLFRQHMGITPVQYLWQYRVRQGVDLLLNTGLTVTEIAYRSGFKTSYHFARMVKKWTGRTPSDIRNEHWHRGKEL</sequence>
<dbReference type="InterPro" id="IPR018062">
    <property type="entry name" value="HTH_AraC-typ_CS"/>
</dbReference>
<comment type="caution">
    <text evidence="6">The sequence shown here is derived from an EMBL/GenBank/DDBJ whole genome shotgun (WGS) entry which is preliminary data.</text>
</comment>
<organism evidence="6 7">
    <name type="scientific">Cohnella silvisoli</name>
    <dbReference type="NCBI Taxonomy" id="2873699"/>
    <lineage>
        <taxon>Bacteria</taxon>
        <taxon>Bacillati</taxon>
        <taxon>Bacillota</taxon>
        <taxon>Bacilli</taxon>
        <taxon>Bacillales</taxon>
        <taxon>Paenibacillaceae</taxon>
        <taxon>Cohnella</taxon>
    </lineage>
</organism>
<evidence type="ECO:0000259" key="5">
    <source>
        <dbReference type="PROSITE" id="PS01124"/>
    </source>
</evidence>
<dbReference type="InterPro" id="IPR018060">
    <property type="entry name" value="HTH_AraC"/>
</dbReference>